<dbReference type="Proteomes" id="UP000273684">
    <property type="component" value="Genome"/>
</dbReference>
<accession>A0A120HCW0</accession>
<protein>
    <submittedName>
        <fullName evidence="4">Protein FORGETTER 1</fullName>
    </submittedName>
</protein>
<evidence type="ECO:0000313" key="4">
    <source>
        <dbReference type="EMBL" id="ALZ45699.1"/>
    </source>
</evidence>
<feature type="compositionally biased region" description="Acidic residues" evidence="2">
    <location>
        <begin position="1417"/>
        <end position="1446"/>
    </location>
</feature>
<organism evidence="4 5">
    <name type="scientific">White spot syndrome virus</name>
    <dbReference type="NCBI Taxonomy" id="342409"/>
    <lineage>
        <taxon>Viruses</taxon>
        <taxon>Viruses incertae sedis</taxon>
        <taxon>Naldaviricetes</taxon>
        <taxon>Nimaviridae</taxon>
        <taxon>Whispovirus</taxon>
    </lineage>
</organism>
<comment type="similarity">
    <text evidence="1">Belongs to the SBNO family.</text>
</comment>
<dbReference type="SUPFAM" id="SSF52540">
    <property type="entry name" value="P-loop containing nucleoside triphosphate hydrolases"/>
    <property type="match status" value="1"/>
</dbReference>
<proteinExistence type="inferred from homology"/>
<reference evidence="4 5" key="1">
    <citation type="journal article" date="2016" name="Genome Announc.">
        <title>Draft Genome Sequence of White Spot Syndrome Virus Isolated from Cultured Litopenaeus vannamei in Mexico.</title>
        <authorList>
            <person name="Rodriguez-Anaya L.Z."/>
            <person name="Gonzalez-Galaviz J.R."/>
            <person name="Casillas-Hernandez R."/>
            <person name="Lares-Villa F."/>
            <person name="Estrada K."/>
            <person name="Ibarra-Gamez J.C."/>
            <person name="Sanchez-Flores A."/>
        </authorList>
    </citation>
    <scope>NUCLEOTIDE SEQUENCE [LARGE SCALE GENOMIC DNA]</scope>
    <source>
        <strain evidence="4 5">MEX2008</strain>
    </source>
</reference>
<evidence type="ECO:0000259" key="3">
    <source>
        <dbReference type="Pfam" id="PF13871"/>
    </source>
</evidence>
<evidence type="ECO:0000256" key="1">
    <source>
        <dbReference type="ARBA" id="ARBA00006992"/>
    </source>
</evidence>
<feature type="domain" description="Strawberry notch helicase C" evidence="3">
    <location>
        <begin position="838"/>
        <end position="1032"/>
    </location>
</feature>
<evidence type="ECO:0000313" key="5">
    <source>
        <dbReference type="Proteomes" id="UP000273684"/>
    </source>
</evidence>
<dbReference type="InterPro" id="IPR026741">
    <property type="entry name" value="SNO"/>
</dbReference>
<dbReference type="InterPro" id="IPR026937">
    <property type="entry name" value="SBNO_Helicase_C_dom"/>
</dbReference>
<dbReference type="InterPro" id="IPR027417">
    <property type="entry name" value="P-loop_NTPase"/>
</dbReference>
<sequence>MAHKLLFLEEEDAKEIGTLSHPEPSFALYESETFRSVGFCKNVTDAYPKFLPRPMDINSVQALAVRLALIQFYKGRGWKKNMSIIDLVKDKVERNFKVDKKTSGGFIIGDGTGVGKTRELAAFVMSVILQEKALLDVQKHVGPSIFGQDSDKVITAINSGVWKKHPFFIWLTCSKPLFNSCQQGMREVVTNSRGLRDPKFSWRKLQVPCANKPTSFKSDGKSGSMTVDVENSVSSAKDSVDIRFFTLRDVKEFHSKRSSRSIGDFLTETPTILFMTYSDLRTNLEFVLKFITGGTDLDSNKVMPIDNFVTALLCDEFHKTQNISDSFRKELAKTWEEEDTRVLRNIQKRANPSVSDLINRFKSAMSDDRNFKVKRMKSSNNKGRVTMSNYLKLLSQADAFRIFLEILKYDTFTVMASATPFQSNADLHMIDHILRKSAPAYTSIQAFKEVSSATPDAMAEHSEYVTVFLEQVIKLLRNRGQLVSRSISMAGVDCSTTNCKASPLQKYAIDELASYCLNARQVLIDSEKVGGHVRRAFTKIIREHQEGGILEEEDVEKLVAEINSPSRKRKRAANDDDLYEVMENIDRRFKVVVVRDRDVAHDGKTTLRSIVQDAIKTYSQKKDALSNGGGGIITSPEVDISSIDMVAQDLYDAIKKKEKPSKGKTDFNEDYDDGANEEDGWGEVFDDECFEKLRRQYFINTASTSVAACKGALLNIKATSVTDAVKRLRTTNESKKMVMSLEQTGDSFLKNLTTRILQTIAKDESDAKYGIVDVGTFDSSPVANTIFSGYRLLCRAVMMASAFTISLKNKTNRRTSPAHVMLVPSVPDTEPLMALAGNPIDSITQSIGEDSNAEITNRKLCSRITNRGLFLVKNNTKTANTNKCISAFNNTKEVDVIMLGPKGNTGLSLHDSSNNSMYAKRYHCVLDVPYNAIAFLQTIGRTHRNGQLSVPQFLIFSTDSPAERRFFDSLDKRIKDSKAGTYADRYSNNSIDIAAAVMREQFIDQGLVLKTMGNIVQIVTASMTKVHLMEHFSKMMMRTNRGGVAFVEGLTLENGIFTEVIVLAMHIALVVIGAQNKITSSDDLGHALSFTSVLPHNQILSIVKSASQFVFSNLCLHLVHFKSDCDNLLPREKRVRDAASALIDTLNTKNNEVTSKTNKIESDAPSLTALMLPSGPRNRKMDVFSNIMAYNNNNGMDFDEDVPDNDEDEGCLPLQEENATTLALSNFPHDYDRAIKDAHQLVTVRIVGQGEKEGVIPISECLDVPELDMTNLIPVVTATNVIQSLAKENPGLLFTIHNAALAHSHREGYGGSHLLGLAKKLSRGFINFRQFQNQLFSPKKESKIMYDIFLSVKAIMARDDRYDGLCDMRMNSMMDASFLKVRKKPECVFITKLLDKNFRRHIINDEEEETRERFGGEEEEEDDDEEFEDEEEEQAEREWGEEEGESAYDISVINDKNNTIGHDVDIILCNRKKLTLTKENSVFVNEHIDSFMVGNLIGAEGSLIQICFDNCTGEFEGLPKFCLYDSSSKDKDTIP</sequence>
<dbReference type="Gene3D" id="3.40.50.300">
    <property type="entry name" value="P-loop containing nucleotide triphosphate hydrolases"/>
    <property type="match status" value="1"/>
</dbReference>
<dbReference type="EMBL" id="KU216744">
    <property type="protein sequence ID" value="ALZ45699.1"/>
    <property type="molecule type" value="Genomic_DNA"/>
</dbReference>
<dbReference type="Pfam" id="PF13871">
    <property type="entry name" value="Helicase_C_4"/>
    <property type="match status" value="1"/>
</dbReference>
<dbReference type="GO" id="GO:0006355">
    <property type="term" value="P:regulation of DNA-templated transcription"/>
    <property type="evidence" value="ECO:0007669"/>
    <property type="project" value="InterPro"/>
</dbReference>
<name>A0A120HCW0_9VIRU</name>
<feature type="region of interest" description="Disordered" evidence="2">
    <location>
        <begin position="1407"/>
        <end position="1447"/>
    </location>
</feature>
<dbReference type="PANTHER" id="PTHR12706">
    <property type="entry name" value="STRAWBERRY NOTCH-RELATED"/>
    <property type="match status" value="1"/>
</dbReference>
<dbReference type="PANTHER" id="PTHR12706:SF30">
    <property type="entry name" value="PROTEIN STRAWBERRY NOTCH-RELATED"/>
    <property type="match status" value="1"/>
</dbReference>
<evidence type="ECO:0000256" key="2">
    <source>
        <dbReference type="SAM" id="MobiDB-lite"/>
    </source>
</evidence>